<keyword evidence="1" id="KW-0805">Transcription regulation</keyword>
<protein>
    <submittedName>
        <fullName evidence="5">FadR/GntR family transcriptional regulator</fullName>
    </submittedName>
</protein>
<dbReference type="PANTHER" id="PTHR43537:SF5">
    <property type="entry name" value="UXU OPERON TRANSCRIPTIONAL REGULATOR"/>
    <property type="match status" value="1"/>
</dbReference>
<gene>
    <name evidence="5" type="ORF">ACFOY1_10405</name>
</gene>
<dbReference type="RefSeq" id="WP_217963270.1">
    <property type="nucleotide sequence ID" value="NZ_JAHTBN010000002.1"/>
</dbReference>
<reference evidence="6" key="1">
    <citation type="journal article" date="2019" name="Int. J. Syst. Evol. Microbiol.">
        <title>The Global Catalogue of Microorganisms (GCM) 10K type strain sequencing project: providing services to taxonomists for standard genome sequencing and annotation.</title>
        <authorList>
            <consortium name="The Broad Institute Genomics Platform"/>
            <consortium name="The Broad Institute Genome Sequencing Center for Infectious Disease"/>
            <person name="Wu L."/>
            <person name="Ma J."/>
        </authorList>
    </citation>
    <scope>NUCLEOTIDE SEQUENCE [LARGE SCALE GENOMIC DNA]</scope>
    <source>
        <strain evidence="6">LMG 24813</strain>
    </source>
</reference>
<keyword evidence="6" id="KW-1185">Reference proteome</keyword>
<dbReference type="InterPro" id="IPR000524">
    <property type="entry name" value="Tscrpt_reg_HTH_GntR"/>
</dbReference>
<evidence type="ECO:0000259" key="4">
    <source>
        <dbReference type="PROSITE" id="PS50949"/>
    </source>
</evidence>
<dbReference type="PROSITE" id="PS50949">
    <property type="entry name" value="HTH_GNTR"/>
    <property type="match status" value="1"/>
</dbReference>
<keyword evidence="3" id="KW-0804">Transcription</keyword>
<dbReference type="Pfam" id="PF07729">
    <property type="entry name" value="FCD"/>
    <property type="match status" value="1"/>
</dbReference>
<organism evidence="5 6">
    <name type="scientific">Candidimonas humi</name>
    <dbReference type="NCBI Taxonomy" id="683355"/>
    <lineage>
        <taxon>Bacteria</taxon>
        <taxon>Pseudomonadati</taxon>
        <taxon>Pseudomonadota</taxon>
        <taxon>Betaproteobacteria</taxon>
        <taxon>Burkholderiales</taxon>
        <taxon>Alcaligenaceae</taxon>
        <taxon>Candidimonas</taxon>
    </lineage>
</organism>
<proteinExistence type="predicted"/>
<dbReference type="Pfam" id="PF00392">
    <property type="entry name" value="GntR"/>
    <property type="match status" value="1"/>
</dbReference>
<name>A0ABV8NZY7_9BURK</name>
<dbReference type="CDD" id="cd07377">
    <property type="entry name" value="WHTH_GntR"/>
    <property type="match status" value="1"/>
</dbReference>
<dbReference type="Proteomes" id="UP001595848">
    <property type="component" value="Unassembled WGS sequence"/>
</dbReference>
<evidence type="ECO:0000313" key="6">
    <source>
        <dbReference type="Proteomes" id="UP001595848"/>
    </source>
</evidence>
<sequence length="240" mass="26257">MEFSAIAPARAVDEIASQVREMIAAGALKPGDRLPSERDLSARLRVSRNTLREALRALEHAGIIEMRKGATGGAFVRPGSSGVIVNGMRDLYHLGAITPAELTEARVWLSDVVVRVASDRATEEDFAALEANIDAASKAADFDERARHNREFHIILARATRNPILVITMEGIVEVFAQFIAQIGPSDNTFILPSRRRFIKHLRARDAAAAAAEMTKALVRLQTKYMAQWSARSTAGQTPD</sequence>
<dbReference type="PANTHER" id="PTHR43537">
    <property type="entry name" value="TRANSCRIPTIONAL REGULATOR, GNTR FAMILY"/>
    <property type="match status" value="1"/>
</dbReference>
<evidence type="ECO:0000313" key="5">
    <source>
        <dbReference type="EMBL" id="MFC4201363.1"/>
    </source>
</evidence>
<feature type="domain" description="HTH gntR-type" evidence="4">
    <location>
        <begin position="9"/>
        <end position="79"/>
    </location>
</feature>
<dbReference type="InterPro" id="IPR011711">
    <property type="entry name" value="GntR_C"/>
</dbReference>
<keyword evidence="2" id="KW-0238">DNA-binding</keyword>
<dbReference type="SMART" id="SM00895">
    <property type="entry name" value="FCD"/>
    <property type="match status" value="1"/>
</dbReference>
<accession>A0ABV8NZY7</accession>
<comment type="caution">
    <text evidence="5">The sequence shown here is derived from an EMBL/GenBank/DDBJ whole genome shotgun (WGS) entry which is preliminary data.</text>
</comment>
<dbReference type="SMART" id="SM00345">
    <property type="entry name" value="HTH_GNTR"/>
    <property type="match status" value="1"/>
</dbReference>
<evidence type="ECO:0000256" key="3">
    <source>
        <dbReference type="ARBA" id="ARBA00023163"/>
    </source>
</evidence>
<dbReference type="EMBL" id="JBHSBV010000003">
    <property type="protein sequence ID" value="MFC4201363.1"/>
    <property type="molecule type" value="Genomic_DNA"/>
</dbReference>
<evidence type="ECO:0000256" key="1">
    <source>
        <dbReference type="ARBA" id="ARBA00023015"/>
    </source>
</evidence>
<evidence type="ECO:0000256" key="2">
    <source>
        <dbReference type="ARBA" id="ARBA00023125"/>
    </source>
</evidence>